<name>A0A1S1V5F9_9FIRM</name>
<dbReference type="CDD" id="cd02509">
    <property type="entry name" value="GDP-M1P_Guanylyltransferase"/>
    <property type="match status" value="1"/>
</dbReference>
<dbReference type="InterPro" id="IPR029044">
    <property type="entry name" value="Nucleotide-diphossugar_trans"/>
</dbReference>
<protein>
    <recommendedName>
        <fullName evidence="2">mannose-1-phosphate guanylyltransferase</fullName>
        <ecNumber evidence="2">2.7.7.13</ecNumber>
    </recommendedName>
</protein>
<dbReference type="STRING" id="39480.EUAN_16440"/>
<dbReference type="PANTHER" id="PTHR46390">
    <property type="entry name" value="MANNOSE-1-PHOSPHATE GUANYLYLTRANSFERASE"/>
    <property type="match status" value="1"/>
</dbReference>
<feature type="domain" description="MannoseP isomerase/GMP-like beta-helix" evidence="11">
    <location>
        <begin position="281"/>
        <end position="335"/>
    </location>
</feature>
<dbReference type="CDD" id="cd02213">
    <property type="entry name" value="cupin_PMI_typeII_C"/>
    <property type="match status" value="1"/>
</dbReference>
<dbReference type="FunFam" id="3.90.550.10:FF:000046">
    <property type="entry name" value="Mannose-1-phosphate guanylyltransferase (GDP)"/>
    <property type="match status" value="1"/>
</dbReference>
<evidence type="ECO:0000256" key="1">
    <source>
        <dbReference type="ARBA" id="ARBA00006115"/>
    </source>
</evidence>
<dbReference type="InterPro" id="IPR001538">
    <property type="entry name" value="Man6P_isomerase-2_C"/>
</dbReference>
<dbReference type="GO" id="GO:0004475">
    <property type="term" value="F:mannose-1-phosphate guanylyltransferase (GTP) activity"/>
    <property type="evidence" value="ECO:0007669"/>
    <property type="project" value="UniProtKB-EC"/>
</dbReference>
<evidence type="ECO:0000313" key="12">
    <source>
        <dbReference type="EMBL" id="OHW61881.1"/>
    </source>
</evidence>
<organism evidence="12 13">
    <name type="scientific">Andreesenia angusta</name>
    <dbReference type="NCBI Taxonomy" id="39480"/>
    <lineage>
        <taxon>Bacteria</taxon>
        <taxon>Bacillati</taxon>
        <taxon>Bacillota</taxon>
        <taxon>Tissierellia</taxon>
        <taxon>Tissierellales</taxon>
        <taxon>Gottschalkiaceae</taxon>
        <taxon>Andreesenia</taxon>
    </lineage>
</organism>
<proteinExistence type="inferred from homology"/>
<dbReference type="Pfam" id="PF22640">
    <property type="entry name" value="ManC_GMP_beta-helix"/>
    <property type="match status" value="1"/>
</dbReference>
<dbReference type="InterPro" id="IPR049577">
    <property type="entry name" value="GMPP_N"/>
</dbReference>
<evidence type="ECO:0000259" key="9">
    <source>
        <dbReference type="Pfam" id="PF00483"/>
    </source>
</evidence>
<evidence type="ECO:0000313" key="13">
    <source>
        <dbReference type="Proteomes" id="UP000180254"/>
    </source>
</evidence>
<gene>
    <name evidence="12" type="primary">algA</name>
    <name evidence="12" type="ORF">EUAN_16440</name>
</gene>
<dbReference type="Pfam" id="PF00483">
    <property type="entry name" value="NTP_transferase"/>
    <property type="match status" value="1"/>
</dbReference>
<dbReference type="EMBL" id="MKIE01000006">
    <property type="protein sequence ID" value="OHW61881.1"/>
    <property type="molecule type" value="Genomic_DNA"/>
</dbReference>
<keyword evidence="4" id="KW-0548">Nucleotidyltransferase</keyword>
<evidence type="ECO:0000256" key="6">
    <source>
        <dbReference type="ARBA" id="ARBA00023134"/>
    </source>
</evidence>
<dbReference type="InterPro" id="IPR014710">
    <property type="entry name" value="RmlC-like_jellyroll"/>
</dbReference>
<evidence type="ECO:0000256" key="3">
    <source>
        <dbReference type="ARBA" id="ARBA00022679"/>
    </source>
</evidence>
<dbReference type="FunFam" id="2.60.120.10:FF:000032">
    <property type="entry name" value="Mannose-1-phosphate guanylyltransferase/mannose-6-phosphate isomerase"/>
    <property type="match status" value="1"/>
</dbReference>
<dbReference type="Pfam" id="PF01050">
    <property type="entry name" value="MannoseP_isomer"/>
    <property type="match status" value="1"/>
</dbReference>
<keyword evidence="6" id="KW-0342">GTP-binding</keyword>
<comment type="similarity">
    <text evidence="1 8">Belongs to the mannose-6-phosphate isomerase type 2 family.</text>
</comment>
<dbReference type="InterPro" id="IPR011051">
    <property type="entry name" value="RmlC_Cupin_sf"/>
</dbReference>
<dbReference type="Gene3D" id="3.90.550.10">
    <property type="entry name" value="Spore Coat Polysaccharide Biosynthesis Protein SpsA, Chain A"/>
    <property type="match status" value="1"/>
</dbReference>
<evidence type="ECO:0000256" key="4">
    <source>
        <dbReference type="ARBA" id="ARBA00022695"/>
    </source>
</evidence>
<dbReference type="InterPro" id="IPR005835">
    <property type="entry name" value="NTP_transferase_dom"/>
</dbReference>
<dbReference type="GO" id="GO:0009298">
    <property type="term" value="P:GDP-mannose biosynthetic process"/>
    <property type="evidence" value="ECO:0007669"/>
    <property type="project" value="TreeGrafter"/>
</dbReference>
<keyword evidence="5" id="KW-0547">Nucleotide-binding</keyword>
<dbReference type="GO" id="GO:0000271">
    <property type="term" value="P:polysaccharide biosynthetic process"/>
    <property type="evidence" value="ECO:0007669"/>
    <property type="project" value="InterPro"/>
</dbReference>
<keyword evidence="13" id="KW-1185">Reference proteome</keyword>
<sequence>MKVIILAGGSGTRLWPLSRERYPKQFIKLQGKSESLFQETFRRSLLLAEIDDIYVATNEKYKFLVMGAVEELGYSYSEERILVEPEAKNTLPAIYAGVRETLKSGEDTVVVFPSDHMIEDRQGFAELITESEPLSRDFLVTFGIKPDTPNTGYGYISPGEAVGNGYKVQSFKEKPSYEKALEYIGCGYYWNAGIFMFNSGLFVEEVKHHAPEIYSAFEGTESIDEAFSNIAEGISIDYGIMEKSDSVAVVPADISWNDLGSFDSFYDVFERDENENITGKENILLDSNDNIIFSEEGKLVATIGLDDMIVIDNRDALLVCKKDQSQKVKEVVQTLKDRHDVRTEYHVQDYRPWGYYKILEEEKNSFKIKHITVYSGKKLSYQFHYHRSEHWVVVRGMAKVTVDGEEKLVSAGESIYMKAGQKHRLENPGKIPLEIIEIQMGDYLEEDDIIRLEDEYKRRY</sequence>
<evidence type="ECO:0000256" key="5">
    <source>
        <dbReference type="ARBA" id="ARBA00022741"/>
    </source>
</evidence>
<evidence type="ECO:0000256" key="2">
    <source>
        <dbReference type="ARBA" id="ARBA00012387"/>
    </source>
</evidence>
<dbReference type="InterPro" id="IPR051161">
    <property type="entry name" value="Mannose-6P_isomerase_type2"/>
</dbReference>
<reference evidence="12 13" key="1">
    <citation type="submission" date="2016-09" db="EMBL/GenBank/DDBJ databases">
        <title>Genome sequence of Eubacterium angustum.</title>
        <authorList>
            <person name="Poehlein A."/>
            <person name="Daniel R."/>
        </authorList>
    </citation>
    <scope>NUCLEOTIDE SEQUENCE [LARGE SCALE GENOMIC DNA]</scope>
    <source>
        <strain evidence="12 13">DSM 1989</strain>
    </source>
</reference>
<feature type="domain" description="Nucleotidyl transferase" evidence="9">
    <location>
        <begin position="2"/>
        <end position="274"/>
    </location>
</feature>
<feature type="domain" description="Mannose-6-phosphate isomerase type II C-terminal" evidence="10">
    <location>
        <begin position="342"/>
        <end position="454"/>
    </location>
</feature>
<comment type="caution">
    <text evidence="12">The sequence shown here is derived from an EMBL/GenBank/DDBJ whole genome shotgun (WGS) entry which is preliminary data.</text>
</comment>
<dbReference type="PANTHER" id="PTHR46390:SF1">
    <property type="entry name" value="MANNOSE-1-PHOSPHATE GUANYLYLTRANSFERASE"/>
    <property type="match status" value="1"/>
</dbReference>
<dbReference type="OrthoDB" id="9806837at2"/>
<dbReference type="InterPro" id="IPR054566">
    <property type="entry name" value="ManC/GMP-like_b-helix"/>
</dbReference>
<evidence type="ECO:0000259" key="11">
    <source>
        <dbReference type="Pfam" id="PF22640"/>
    </source>
</evidence>
<dbReference type="RefSeq" id="WP_071063501.1">
    <property type="nucleotide sequence ID" value="NZ_MKIE01000006.1"/>
</dbReference>
<evidence type="ECO:0000256" key="8">
    <source>
        <dbReference type="RuleBase" id="RU004190"/>
    </source>
</evidence>
<dbReference type="NCBIfam" id="TIGR01479">
    <property type="entry name" value="GMP_PMI"/>
    <property type="match status" value="1"/>
</dbReference>
<evidence type="ECO:0000256" key="7">
    <source>
        <dbReference type="ARBA" id="ARBA00047343"/>
    </source>
</evidence>
<comment type="catalytic activity">
    <reaction evidence="7">
        <text>alpha-D-mannose 1-phosphate + GTP + H(+) = GDP-alpha-D-mannose + diphosphate</text>
        <dbReference type="Rhea" id="RHEA:15229"/>
        <dbReference type="ChEBI" id="CHEBI:15378"/>
        <dbReference type="ChEBI" id="CHEBI:33019"/>
        <dbReference type="ChEBI" id="CHEBI:37565"/>
        <dbReference type="ChEBI" id="CHEBI:57527"/>
        <dbReference type="ChEBI" id="CHEBI:58409"/>
        <dbReference type="EC" id="2.7.7.13"/>
    </reaction>
</comment>
<keyword evidence="3" id="KW-0808">Transferase</keyword>
<accession>A0A1S1V5F9</accession>
<dbReference type="InterPro" id="IPR006375">
    <property type="entry name" value="Man1P_GuaTrfase/Man6P_Isoase"/>
</dbReference>
<dbReference type="EC" id="2.7.7.13" evidence="2"/>
<dbReference type="GO" id="GO:0005525">
    <property type="term" value="F:GTP binding"/>
    <property type="evidence" value="ECO:0007669"/>
    <property type="project" value="UniProtKB-KW"/>
</dbReference>
<dbReference type="SUPFAM" id="SSF53448">
    <property type="entry name" value="Nucleotide-diphospho-sugar transferases"/>
    <property type="match status" value="1"/>
</dbReference>
<dbReference type="Gene3D" id="2.60.120.10">
    <property type="entry name" value="Jelly Rolls"/>
    <property type="match status" value="1"/>
</dbReference>
<dbReference type="SUPFAM" id="SSF51182">
    <property type="entry name" value="RmlC-like cupins"/>
    <property type="match status" value="1"/>
</dbReference>
<dbReference type="AlphaFoldDB" id="A0A1S1V5F9"/>
<dbReference type="Proteomes" id="UP000180254">
    <property type="component" value="Unassembled WGS sequence"/>
</dbReference>
<evidence type="ECO:0000259" key="10">
    <source>
        <dbReference type="Pfam" id="PF01050"/>
    </source>
</evidence>